<dbReference type="EMBL" id="BGPR01000467">
    <property type="protein sequence ID" value="GBM21805.1"/>
    <property type="molecule type" value="Genomic_DNA"/>
</dbReference>
<evidence type="ECO:0000256" key="1">
    <source>
        <dbReference type="SAM" id="MobiDB-lite"/>
    </source>
</evidence>
<dbReference type="AlphaFoldDB" id="A0A4Y2E1R5"/>
<comment type="caution">
    <text evidence="2">The sequence shown here is derived from an EMBL/GenBank/DDBJ whole genome shotgun (WGS) entry which is preliminary data.</text>
</comment>
<keyword evidence="3" id="KW-1185">Reference proteome</keyword>
<gene>
    <name evidence="2" type="ORF">AVEN_29241_1</name>
</gene>
<evidence type="ECO:0000313" key="2">
    <source>
        <dbReference type="EMBL" id="GBM21805.1"/>
    </source>
</evidence>
<organism evidence="2 3">
    <name type="scientific">Araneus ventricosus</name>
    <name type="common">Orbweaver spider</name>
    <name type="synonym">Epeira ventricosa</name>
    <dbReference type="NCBI Taxonomy" id="182803"/>
    <lineage>
        <taxon>Eukaryota</taxon>
        <taxon>Metazoa</taxon>
        <taxon>Ecdysozoa</taxon>
        <taxon>Arthropoda</taxon>
        <taxon>Chelicerata</taxon>
        <taxon>Arachnida</taxon>
        <taxon>Araneae</taxon>
        <taxon>Araneomorphae</taxon>
        <taxon>Entelegynae</taxon>
        <taxon>Araneoidea</taxon>
        <taxon>Araneidae</taxon>
        <taxon>Araneus</taxon>
    </lineage>
</organism>
<proteinExistence type="predicted"/>
<sequence length="108" mass="12106">MNTTGRLVRSCPSNNRFCHSGADRSSNFCCRCSTMRHSHARIRRSSLSVVVHLRSDLGLLEIVPSRDHCCQQSCTVDTTIPSLSEISRKENSPSRSFITLPRPNSVRC</sequence>
<protein>
    <submittedName>
        <fullName evidence="2">Uncharacterized protein</fullName>
    </submittedName>
</protein>
<feature type="region of interest" description="Disordered" evidence="1">
    <location>
        <begin position="85"/>
        <end position="108"/>
    </location>
</feature>
<accession>A0A4Y2E1R5</accession>
<reference evidence="2 3" key="1">
    <citation type="journal article" date="2019" name="Sci. Rep.">
        <title>Orb-weaving spider Araneus ventricosus genome elucidates the spidroin gene catalogue.</title>
        <authorList>
            <person name="Kono N."/>
            <person name="Nakamura H."/>
            <person name="Ohtoshi R."/>
            <person name="Moran D.A.P."/>
            <person name="Shinohara A."/>
            <person name="Yoshida Y."/>
            <person name="Fujiwara M."/>
            <person name="Mori M."/>
            <person name="Tomita M."/>
            <person name="Arakawa K."/>
        </authorList>
    </citation>
    <scope>NUCLEOTIDE SEQUENCE [LARGE SCALE GENOMIC DNA]</scope>
</reference>
<evidence type="ECO:0000313" key="3">
    <source>
        <dbReference type="Proteomes" id="UP000499080"/>
    </source>
</evidence>
<name>A0A4Y2E1R5_ARAVE</name>
<dbReference type="Proteomes" id="UP000499080">
    <property type="component" value="Unassembled WGS sequence"/>
</dbReference>